<dbReference type="Pfam" id="PF14188">
    <property type="entry name" value="DUF4311"/>
    <property type="match status" value="1"/>
</dbReference>
<feature type="transmembrane region" description="Helical" evidence="1">
    <location>
        <begin position="211"/>
        <end position="229"/>
    </location>
</feature>
<feature type="transmembrane region" description="Helical" evidence="1">
    <location>
        <begin position="6"/>
        <end position="27"/>
    </location>
</feature>
<keyword evidence="1" id="KW-0472">Membrane</keyword>
<reference evidence="2" key="1">
    <citation type="submission" date="2023-06" db="EMBL/GenBank/DDBJ databases">
        <authorList>
            <person name="Zeman M."/>
            <person name="Kubasova T."/>
            <person name="Jahodarova E."/>
            <person name="Nykrynova M."/>
            <person name="Rychlik I."/>
        </authorList>
    </citation>
    <scope>NUCLEOTIDE SEQUENCE</scope>
    <source>
        <strain evidence="2">15_COKtk</strain>
    </source>
</reference>
<sequence>MIEVLIYSLIIGAIGGGCLAAGAARMFRAPEVQAMGSFRTLGELNACGGDPISHFSFGLGFLFSSAASAVAAGSLTQDVFHRIIPNWAAGILLMGNKKVEETLQNPAKMLFAGAGVGAVVVAFLNTLSAIIPEKLSTIASEVLVPATTYLINPVMPAIFWLAAIDGGKMCGMWATVLGGISALVTGNALPGLVLGILVGKSAEENGYKSNVVRLLIAIVIIMFVAIAYFRGFFDQFFVAAA</sequence>
<reference evidence="2" key="2">
    <citation type="submission" date="2023-08" db="EMBL/GenBank/DDBJ databases">
        <title>Identification and characterization of horizontal gene transfer across gut microbiota members of farm animals based on homology search.</title>
        <authorList>
            <person name="Schwarzerova J."/>
            <person name="Nykrynova M."/>
            <person name="Jureckova K."/>
            <person name="Cejkova D."/>
            <person name="Rychlik I."/>
        </authorList>
    </citation>
    <scope>NUCLEOTIDE SEQUENCE</scope>
    <source>
        <strain evidence="2">15_COKtk</strain>
    </source>
</reference>
<feature type="transmembrane region" description="Helical" evidence="1">
    <location>
        <begin position="143"/>
        <end position="164"/>
    </location>
</feature>
<evidence type="ECO:0000313" key="3">
    <source>
        <dbReference type="Proteomes" id="UP001168505"/>
    </source>
</evidence>
<dbReference type="EMBL" id="JAUEIR010000004">
    <property type="protein sequence ID" value="MDN0069083.1"/>
    <property type="molecule type" value="Genomic_DNA"/>
</dbReference>
<dbReference type="RefSeq" id="WP_289826961.1">
    <property type="nucleotide sequence ID" value="NZ_JAUEIR010000004.1"/>
</dbReference>
<dbReference type="InterPro" id="IPR020042">
    <property type="entry name" value="DUF4311"/>
</dbReference>
<keyword evidence="1" id="KW-1133">Transmembrane helix</keyword>
<name>A0AAW7JTE6_9ACTN</name>
<keyword evidence="1" id="KW-0812">Transmembrane</keyword>
<dbReference type="Proteomes" id="UP001168505">
    <property type="component" value="Unassembled WGS sequence"/>
</dbReference>
<feature type="transmembrane region" description="Helical" evidence="1">
    <location>
        <begin position="110"/>
        <end position="131"/>
    </location>
</feature>
<protein>
    <submittedName>
        <fullName evidence="2">DUF4311 domain-containing protein</fullName>
    </submittedName>
</protein>
<dbReference type="AlphaFoldDB" id="A0AAW7JTE6"/>
<dbReference type="NCBIfam" id="TIGR03580">
    <property type="entry name" value="EF_0832"/>
    <property type="match status" value="1"/>
</dbReference>
<gene>
    <name evidence="2" type="ORF">QVN40_05115</name>
</gene>
<evidence type="ECO:0000313" key="2">
    <source>
        <dbReference type="EMBL" id="MDN0069083.1"/>
    </source>
</evidence>
<evidence type="ECO:0000256" key="1">
    <source>
        <dbReference type="SAM" id="Phobius"/>
    </source>
</evidence>
<feature type="transmembrane region" description="Helical" evidence="1">
    <location>
        <begin position="176"/>
        <end position="199"/>
    </location>
</feature>
<accession>A0AAW7JTE6</accession>
<proteinExistence type="predicted"/>
<organism evidence="2 3">
    <name type="scientific">Collinsella ihumii</name>
    <dbReference type="NCBI Taxonomy" id="1720204"/>
    <lineage>
        <taxon>Bacteria</taxon>
        <taxon>Bacillati</taxon>
        <taxon>Actinomycetota</taxon>
        <taxon>Coriobacteriia</taxon>
        <taxon>Coriobacteriales</taxon>
        <taxon>Coriobacteriaceae</taxon>
        <taxon>Collinsella</taxon>
    </lineage>
</organism>
<comment type="caution">
    <text evidence="2">The sequence shown here is derived from an EMBL/GenBank/DDBJ whole genome shotgun (WGS) entry which is preliminary data.</text>
</comment>